<proteinExistence type="predicted"/>
<feature type="signal peptide" evidence="1">
    <location>
        <begin position="1"/>
        <end position="41"/>
    </location>
</feature>
<keyword evidence="3" id="KW-1185">Reference proteome</keyword>
<reference evidence="2 3" key="1">
    <citation type="submission" date="2020-08" db="EMBL/GenBank/DDBJ databases">
        <title>Genomic Encyclopedia of Type Strains, Phase IV (KMG-IV): sequencing the most valuable type-strain genomes for metagenomic binning, comparative biology and taxonomic classification.</title>
        <authorList>
            <person name="Goeker M."/>
        </authorList>
    </citation>
    <scope>NUCLEOTIDE SEQUENCE [LARGE SCALE GENOMIC DNA]</scope>
    <source>
        <strain evidence="2 3">DSM 26701</strain>
    </source>
</reference>
<dbReference type="RefSeq" id="WP_215906293.1">
    <property type="nucleotide sequence ID" value="NZ_JACHNV010000002.1"/>
</dbReference>
<dbReference type="Proteomes" id="UP000579570">
    <property type="component" value="Unassembled WGS sequence"/>
</dbReference>
<gene>
    <name evidence="2" type="ORF">GGU46_001798</name>
</gene>
<evidence type="ECO:0000313" key="2">
    <source>
        <dbReference type="EMBL" id="MBB4601170.1"/>
    </source>
</evidence>
<keyword evidence="1" id="KW-0732">Signal</keyword>
<protein>
    <submittedName>
        <fullName evidence="2">Uncharacterized protein</fullName>
    </submittedName>
</protein>
<evidence type="ECO:0000256" key="1">
    <source>
        <dbReference type="SAM" id="SignalP"/>
    </source>
</evidence>
<sequence length="200" mass="21218">MYLPPFDVQPLKLPGPGCPLMKHCLLFLLPLLSAASGSAQAATGAPAPPAAPTATATHRKELAADLRAAWLGAPLKQFKRLVPERRATSSQISYYTRPDEALTIGGYAVTGISYGFYKGLLCCVEVRVLGPANCQGIYGLLTRTYGPGQVAATSAQQWTNPQVRLLYTEMPKGYATVIVASTPLVAQYHAARQAASNEAA</sequence>
<accession>A0ABR6JXQ1</accession>
<dbReference type="EMBL" id="JACHNV010000002">
    <property type="protein sequence ID" value="MBB4601170.1"/>
    <property type="molecule type" value="Genomic_DNA"/>
</dbReference>
<organism evidence="2 3">
    <name type="scientific">Hymenobacter latericoloratus</name>
    <dbReference type="NCBI Taxonomy" id="1411121"/>
    <lineage>
        <taxon>Bacteria</taxon>
        <taxon>Pseudomonadati</taxon>
        <taxon>Bacteroidota</taxon>
        <taxon>Cytophagia</taxon>
        <taxon>Cytophagales</taxon>
        <taxon>Hymenobacteraceae</taxon>
        <taxon>Hymenobacter</taxon>
    </lineage>
</organism>
<feature type="chain" id="PRO_5046974637" evidence="1">
    <location>
        <begin position="42"/>
        <end position="200"/>
    </location>
</feature>
<comment type="caution">
    <text evidence="2">The sequence shown here is derived from an EMBL/GenBank/DDBJ whole genome shotgun (WGS) entry which is preliminary data.</text>
</comment>
<evidence type="ECO:0000313" key="3">
    <source>
        <dbReference type="Proteomes" id="UP000579570"/>
    </source>
</evidence>
<name>A0ABR6JXQ1_9BACT</name>